<protein>
    <submittedName>
        <fullName evidence="2">Uncharacterized protein</fullName>
    </submittedName>
</protein>
<comment type="caution">
    <text evidence="2">The sequence shown here is derived from an EMBL/GenBank/DDBJ whole genome shotgun (WGS) entry which is preliminary data.</text>
</comment>
<feature type="compositionally biased region" description="Basic and acidic residues" evidence="1">
    <location>
        <begin position="1283"/>
        <end position="1294"/>
    </location>
</feature>
<gene>
    <name evidence="2" type="ORF">D9758_008253</name>
</gene>
<evidence type="ECO:0000313" key="3">
    <source>
        <dbReference type="Proteomes" id="UP000559256"/>
    </source>
</evidence>
<keyword evidence="3" id="KW-1185">Reference proteome</keyword>
<dbReference type="EMBL" id="JAACJM010000054">
    <property type="protein sequence ID" value="KAF5356622.1"/>
    <property type="molecule type" value="Genomic_DNA"/>
</dbReference>
<evidence type="ECO:0000256" key="1">
    <source>
        <dbReference type="SAM" id="MobiDB-lite"/>
    </source>
</evidence>
<dbReference type="PANTHER" id="PTHR31912:SF34">
    <property type="entry name" value="NOTOCHORD-RELATED PROTEIN"/>
    <property type="match status" value="1"/>
</dbReference>
<dbReference type="Proteomes" id="UP000559256">
    <property type="component" value="Unassembled WGS sequence"/>
</dbReference>
<dbReference type="PANTHER" id="PTHR31912">
    <property type="entry name" value="IP13529P"/>
    <property type="match status" value="1"/>
</dbReference>
<dbReference type="OrthoDB" id="2506088at2759"/>
<feature type="region of interest" description="Disordered" evidence="1">
    <location>
        <begin position="1283"/>
        <end position="1311"/>
    </location>
</feature>
<sequence length="1311" mass="147691">MMVSARLTFNVSGTRYFASFSWISLSSLSRHSRLTTNRRYSPSIGFAFCPVMLKGGCSNSQLCGIYFFIAFKFASGTDGAVRGRTFSRLECGVQGRLLVGVDLGSEPTLIQGLYPVSYAFCGVHGGHWLKTKMDLVEIFLFSVIKTQKENLGTDARRHPITGQVSCNICETAYMELASWMLEGSYRKRHLSSKKHTDAIKILTEQDRNCKMAQQQYQSLYNAPAITLTDNPPPLVTFLPAWGSSSDFDINGVCDTDFQLTPEEAAAYFPSVASPQSTQVQQEAFMQEELERLRFIALEDGFVGDQDDTVPALIQEFQSVGRDSDEDDYEQFVERLTGVKNNPDYAPYESKTMCYLDLLDNLPRLHLSSSQMKMVLWIMRECGAKDVPCYSQLRETQKHIRQLCGVSVTPHTSDLGNIFYTTDDLANPEVAPHIQLYPEDKGKGPISETWQVPGGRWHELPLDCLPPSILVDEKRFYIHEVAQLRDGSWFIPQLWLVYQGRTHADGFHVLMDNECHLVVTDNVTVRIDVSELCMTHEELTRVHGPLQFHECHAGFAARIPNVNRQIDNGEDLYTIWVPLWADDVSGAVSKQYQKHMNVYMLNANLPGVLLHQEYFVRFVSTSPLASALELLKPIMEQINARCTHKQPIRSFNVATQRPCGARLQVPDLPADNPQQSEESSHIGHQGLCKCRQCFPDGENGFHASVEGYSNFYKAGAPRNVTNIRSCVLEQLRLATYGIESHVEELQKRTGTKDKIAQHWIDILIPKARVMQAEQPNKSKKTISDELLQWLGAQTDQPYSCLLDVDHLDPSQDTLVEILHTILLGTEKYKWHGLHLPWTEQQQSLFTVRLQSTNTDGLLIPPIRAAYMMQYRNGLIGKHFKTLMQTLIFHVADLVDANQLDLVKATGQLGAHVWMSTIDDLDTYLEDLEILIGNVLDAFANIDPSKILIKIKLHILIHLPMHIRRRGPAVRFATEIFECFNAIFRMCSVLSNHQAPSRDIAVKFADLDRVKHIFSGGFWKDSSGKWVRGGKEVQTLLRRSPLLQKHLGWSPKAVWVPGSMKAVPQRKSVLRSLTDTLVLEASNPCGIFIHGDSDWLDAVHVTAVTGDQCRVGSFAVFRAQSMTQKQINGSLALFGRIVQMLLPSRNSEQGILVIEEFKIGEALHPKYGMPVTSPAGGTQPQYVLLPSQAVQFIVNVQHDCRASDCQASKTVPKRQERQDSGAVVRVIVHNDDRHFIINTHALHNASLLRKFLPRYLTVPQPLYADRVAWHRGLAEELVVKQAEKAEETKRKAAETRKRNKLAKEATAARANCA</sequence>
<proteinExistence type="predicted"/>
<accession>A0A8H5G1H5</accession>
<evidence type="ECO:0000313" key="2">
    <source>
        <dbReference type="EMBL" id="KAF5356622.1"/>
    </source>
</evidence>
<reference evidence="2 3" key="1">
    <citation type="journal article" date="2020" name="ISME J.">
        <title>Uncovering the hidden diversity of litter-decomposition mechanisms in mushroom-forming fungi.</title>
        <authorList>
            <person name="Floudas D."/>
            <person name="Bentzer J."/>
            <person name="Ahren D."/>
            <person name="Johansson T."/>
            <person name="Persson P."/>
            <person name="Tunlid A."/>
        </authorList>
    </citation>
    <scope>NUCLEOTIDE SEQUENCE [LARGE SCALE GENOMIC DNA]</scope>
    <source>
        <strain evidence="2 3">CBS 291.85</strain>
    </source>
</reference>
<organism evidence="2 3">
    <name type="scientific">Tetrapyrgos nigripes</name>
    <dbReference type="NCBI Taxonomy" id="182062"/>
    <lineage>
        <taxon>Eukaryota</taxon>
        <taxon>Fungi</taxon>
        <taxon>Dikarya</taxon>
        <taxon>Basidiomycota</taxon>
        <taxon>Agaricomycotina</taxon>
        <taxon>Agaricomycetes</taxon>
        <taxon>Agaricomycetidae</taxon>
        <taxon>Agaricales</taxon>
        <taxon>Marasmiineae</taxon>
        <taxon>Marasmiaceae</taxon>
        <taxon>Tetrapyrgos</taxon>
    </lineage>
</organism>
<name>A0A8H5G1H5_9AGAR</name>